<keyword evidence="8 14" id="KW-1133">Transmembrane helix</keyword>
<evidence type="ECO:0000256" key="5">
    <source>
        <dbReference type="ARBA" id="ARBA00022606"/>
    </source>
</evidence>
<dbReference type="PROSITE" id="PS50262">
    <property type="entry name" value="G_PROTEIN_RECEP_F1_2"/>
    <property type="match status" value="1"/>
</dbReference>
<dbReference type="FunFam" id="1.20.1070.10:FF:000007">
    <property type="entry name" value="Olfactory receptor"/>
    <property type="match status" value="1"/>
</dbReference>
<dbReference type="GO" id="GO:0004984">
    <property type="term" value="F:olfactory receptor activity"/>
    <property type="evidence" value="ECO:0000318"/>
    <property type="project" value="GO_Central"/>
</dbReference>
<evidence type="ECO:0000259" key="15">
    <source>
        <dbReference type="PROSITE" id="PS50262"/>
    </source>
</evidence>
<reference evidence="16" key="2">
    <citation type="submission" date="2025-08" db="UniProtKB">
        <authorList>
            <consortium name="Ensembl"/>
        </authorList>
    </citation>
    <scope>IDENTIFICATION</scope>
</reference>
<dbReference type="Gene3D" id="1.20.1070.10">
    <property type="entry name" value="Rhodopsin 7-helix transmembrane proteins"/>
    <property type="match status" value="1"/>
</dbReference>
<dbReference type="GO" id="GO:0005886">
    <property type="term" value="C:plasma membrane"/>
    <property type="evidence" value="ECO:0000318"/>
    <property type="project" value="GO_Central"/>
</dbReference>
<keyword evidence="10 14" id="KW-0472">Membrane</keyword>
<dbReference type="InterPro" id="IPR050427">
    <property type="entry name" value="Olfactory_Receptors"/>
</dbReference>
<reference evidence="16" key="3">
    <citation type="submission" date="2025-09" db="UniProtKB">
        <authorList>
            <consortium name="Ensembl"/>
        </authorList>
    </citation>
    <scope>IDENTIFICATION</scope>
</reference>
<feature type="domain" description="G-protein coupled receptors family 1 profile" evidence="15">
    <location>
        <begin position="38"/>
        <end position="284"/>
    </location>
</feature>
<dbReference type="KEGG" id="ssc:110259073"/>
<evidence type="ECO:0000256" key="4">
    <source>
        <dbReference type="ARBA" id="ARBA00022475"/>
    </source>
</evidence>
<evidence type="ECO:0000256" key="6">
    <source>
        <dbReference type="ARBA" id="ARBA00022692"/>
    </source>
</evidence>
<keyword evidence="6 13" id="KW-0812">Transmembrane</keyword>
<accession>A0A286ZMJ2</accession>
<dbReference type="OrthoDB" id="10017003at2759"/>
<dbReference type="Pfam" id="PF13853">
    <property type="entry name" value="7tm_4"/>
    <property type="match status" value="1"/>
</dbReference>
<comment type="subcellular location">
    <subcellularLocation>
        <location evidence="2 14">Cell membrane</location>
        <topology evidence="2 14">Multi-pass membrane protein</topology>
    </subcellularLocation>
</comment>
<evidence type="ECO:0000313" key="16">
    <source>
        <dbReference type="Ensembl" id="ENSSSCP00000075039.1"/>
    </source>
</evidence>
<proteinExistence type="inferred from homology"/>
<evidence type="ECO:0000256" key="3">
    <source>
        <dbReference type="ARBA" id="ARBA00010663"/>
    </source>
</evidence>
<dbReference type="SUPFAM" id="SSF81321">
    <property type="entry name" value="Family A G protein-coupled receptor-like"/>
    <property type="match status" value="1"/>
</dbReference>
<dbReference type="InterPro" id="IPR000725">
    <property type="entry name" value="Olfact_rcpt"/>
</dbReference>
<keyword evidence="17" id="KW-1185">Reference proteome</keyword>
<evidence type="ECO:0000256" key="13">
    <source>
        <dbReference type="RuleBase" id="RU000688"/>
    </source>
</evidence>
<evidence type="ECO:0000256" key="2">
    <source>
        <dbReference type="ARBA" id="ARBA00004651"/>
    </source>
</evidence>
<dbReference type="STRING" id="9823.ENSSSCP00000032679"/>
<name>A0A286ZMJ2_PIG</name>
<evidence type="ECO:0000256" key="7">
    <source>
        <dbReference type="ARBA" id="ARBA00022725"/>
    </source>
</evidence>
<evidence type="ECO:0000256" key="11">
    <source>
        <dbReference type="ARBA" id="ARBA00023170"/>
    </source>
</evidence>
<dbReference type="AlphaFoldDB" id="A0A286ZMJ2"/>
<dbReference type="PROSITE" id="PS00237">
    <property type="entry name" value="G_PROTEIN_RECEP_F1_1"/>
    <property type="match status" value="1"/>
</dbReference>
<gene>
    <name evidence="16" type="primary">LOC110259073</name>
</gene>
<dbReference type="InParanoid" id="A0A286ZMJ2"/>
<evidence type="ECO:0000256" key="14">
    <source>
        <dbReference type="RuleBase" id="RU363047"/>
    </source>
</evidence>
<dbReference type="RefSeq" id="XP_020938025.1">
    <property type="nucleotide sequence ID" value="XM_021082366.1"/>
</dbReference>
<feature type="transmembrane region" description="Helical" evidence="14">
    <location>
        <begin position="20"/>
        <end position="44"/>
    </location>
</feature>
<sequence length="326" mass="36457">MGHENITEFILLGLFSDEKVKVACLVLFSLCYIAILSGNLLILLTIRGSRLSEQPMYFFLSYLSFMDVCFTSTMVPKLITDLSAQQKIISYNSCMAQMFFAHFFGATEIFILVAMAYDRYAAICRPLHYMVIMNSQVCDVLVVASALGAFIHSILQVLIVLGLPFCGPNQIDHYFCDVFPLLKLACADTSLWVIAIITTTGGLSILTFVALVISYVIILSTLRTRSSEGCRKALSTCGSHVTVVFLFFLPLIFTYVPTADSVGNDKIFALFYTVIAPMFNPLIYTLRNTDMQNAMRKVWCRDNLPKGKRGLWGVCPLPDLFCPQNH</sequence>
<dbReference type="InterPro" id="IPR000276">
    <property type="entry name" value="GPCR_Rhodpsn"/>
</dbReference>
<dbReference type="InterPro" id="IPR017452">
    <property type="entry name" value="GPCR_Rhodpsn_7TM"/>
</dbReference>
<evidence type="ECO:0000313" key="17">
    <source>
        <dbReference type="Proteomes" id="UP000008227"/>
    </source>
</evidence>
<dbReference type="PRINTS" id="PR00245">
    <property type="entry name" value="OLFACTORYR"/>
</dbReference>
<feature type="transmembrane region" description="Helical" evidence="14">
    <location>
        <begin position="56"/>
        <end position="75"/>
    </location>
</feature>
<feature type="transmembrane region" description="Helical" evidence="14">
    <location>
        <begin position="191"/>
        <end position="222"/>
    </location>
</feature>
<dbReference type="FunFam" id="1.10.1220.70:FF:000001">
    <property type="entry name" value="Olfactory receptor"/>
    <property type="match status" value="1"/>
</dbReference>
<feature type="transmembrane region" description="Helical" evidence="14">
    <location>
        <begin position="138"/>
        <end position="165"/>
    </location>
</feature>
<organism evidence="16 17">
    <name type="scientific">Sus scrofa</name>
    <name type="common">Pig</name>
    <dbReference type="NCBI Taxonomy" id="9823"/>
    <lineage>
        <taxon>Eukaryota</taxon>
        <taxon>Metazoa</taxon>
        <taxon>Chordata</taxon>
        <taxon>Craniata</taxon>
        <taxon>Vertebrata</taxon>
        <taxon>Euteleostomi</taxon>
        <taxon>Mammalia</taxon>
        <taxon>Eutheria</taxon>
        <taxon>Laurasiatheria</taxon>
        <taxon>Artiodactyla</taxon>
        <taxon>Suina</taxon>
        <taxon>Suidae</taxon>
        <taxon>Sus</taxon>
    </lineage>
</organism>
<evidence type="ECO:0000256" key="12">
    <source>
        <dbReference type="ARBA" id="ARBA00023224"/>
    </source>
</evidence>
<keyword evidence="11 13" id="KW-0675">Receptor</keyword>
<keyword evidence="4 14" id="KW-1003">Cell membrane</keyword>
<feature type="transmembrane region" description="Helical" evidence="14">
    <location>
        <begin position="234"/>
        <end position="255"/>
    </location>
</feature>
<evidence type="ECO:0000256" key="8">
    <source>
        <dbReference type="ARBA" id="ARBA00022989"/>
    </source>
</evidence>
<dbReference type="GeneID" id="110259073"/>
<reference evidence="16" key="1">
    <citation type="journal article" date="2020" name="Gigascience">
        <title>An improved pig reference genome sequence to enable pig genetics and genomics research.</title>
        <authorList>
            <person name="Warr A."/>
            <person name="Affara N."/>
            <person name="Aken B."/>
            <person name="Beiki H."/>
            <person name="Bickhart D.M."/>
            <person name="Billis K."/>
            <person name="Chow W."/>
            <person name="Eory L."/>
            <person name="Finlayson H.A."/>
            <person name="Flicek P."/>
            <person name="Giron C.G."/>
            <person name="Griffin D.K."/>
            <person name="Hall R."/>
            <person name="Hannum G."/>
            <person name="Hourlier T."/>
            <person name="Howe K."/>
            <person name="Hume D.A."/>
            <person name="Izuogu O."/>
            <person name="Kim K."/>
            <person name="Koren S."/>
            <person name="Liu H."/>
            <person name="Manchanda N."/>
            <person name="Martin F.J."/>
            <person name="Nonneman D.J."/>
            <person name="O'Connor R.E."/>
            <person name="Phillippy A.M."/>
            <person name="Rohrer G.A."/>
            <person name="Rosen B.D."/>
            <person name="Rund L.A."/>
            <person name="Sargent C.A."/>
            <person name="Schook L.B."/>
            <person name="Schroeder S.G."/>
            <person name="Schwartz A.S."/>
            <person name="Skinner B.M."/>
            <person name="Talbot R."/>
            <person name="Tseng E."/>
            <person name="Tuggle C.K."/>
            <person name="Watson M."/>
            <person name="Smith T.P.L."/>
            <person name="Archibald A.L."/>
        </authorList>
    </citation>
    <scope>NUCLEOTIDE SEQUENCE [LARGE SCALE GENOMIC DNA]</scope>
    <source>
        <strain evidence="16">Duroc</strain>
    </source>
</reference>
<keyword evidence="12 13" id="KW-0807">Transducer</keyword>
<dbReference type="CDD" id="cd15939">
    <property type="entry name" value="7tmA_OR4A-like"/>
    <property type="match status" value="1"/>
</dbReference>
<keyword evidence="7 14" id="KW-0552">Olfaction</keyword>
<evidence type="ECO:0000256" key="10">
    <source>
        <dbReference type="ARBA" id="ARBA00023136"/>
    </source>
</evidence>
<dbReference type="GeneTree" id="ENSGT00940000163108"/>
<comment type="function">
    <text evidence="1">Putative odorant or sperm cell receptor.</text>
</comment>
<evidence type="ECO:0000256" key="9">
    <source>
        <dbReference type="ARBA" id="ARBA00023040"/>
    </source>
</evidence>
<comment type="similarity">
    <text evidence="3 13">Belongs to the G-protein coupled receptor 1 family.</text>
</comment>
<dbReference type="PANTHER" id="PTHR48002">
    <property type="entry name" value="OLFACTORY RECEPTOR"/>
    <property type="match status" value="1"/>
</dbReference>
<dbReference type="Ensembl" id="ENSSSCT00000093266.1">
    <property type="protein sequence ID" value="ENSSSCP00000075039.1"/>
    <property type="gene ID" value="ENSSSCG00000057181.1"/>
</dbReference>
<feature type="transmembrane region" description="Helical" evidence="14">
    <location>
        <begin position="267"/>
        <end position="286"/>
    </location>
</feature>
<feature type="transmembrane region" description="Helical" evidence="14">
    <location>
        <begin position="95"/>
        <end position="117"/>
    </location>
</feature>
<dbReference type="GO" id="GO:0004930">
    <property type="term" value="F:G protein-coupled receptor activity"/>
    <property type="evidence" value="ECO:0007669"/>
    <property type="project" value="UniProtKB-KW"/>
</dbReference>
<keyword evidence="5 14" id="KW-0716">Sensory transduction</keyword>
<protein>
    <recommendedName>
        <fullName evidence="14">Olfactory receptor</fullName>
    </recommendedName>
</protein>
<dbReference type="PRINTS" id="PR00237">
    <property type="entry name" value="GPCRRHODOPSN"/>
</dbReference>
<evidence type="ECO:0000256" key="1">
    <source>
        <dbReference type="ARBA" id="ARBA00003929"/>
    </source>
</evidence>
<dbReference type="Proteomes" id="UP000008227">
    <property type="component" value="Unassembled WGS sequence"/>
</dbReference>
<keyword evidence="9 13" id="KW-0297">G-protein coupled receptor</keyword>